<accession>A0A822CMM2</accession>
<feature type="domain" description="DZIP3-like HEPN" evidence="1">
    <location>
        <begin position="10"/>
        <end position="71"/>
    </location>
</feature>
<name>A0A822CMM2_9BILA</name>
<dbReference type="InterPro" id="IPR041249">
    <property type="entry name" value="HEPN_DZIP3"/>
</dbReference>
<sequence length="81" mass="9204">MKKEKIAKENIDLLTLTNIRNNNAHHASKCISDTEFEIIWSQLTPILISFGDDTDEIEALKLNTNDTKQKESINNESTDEA</sequence>
<organism evidence="2 3">
    <name type="scientific">Rotaria socialis</name>
    <dbReference type="NCBI Taxonomy" id="392032"/>
    <lineage>
        <taxon>Eukaryota</taxon>
        <taxon>Metazoa</taxon>
        <taxon>Spiralia</taxon>
        <taxon>Gnathifera</taxon>
        <taxon>Rotifera</taxon>
        <taxon>Eurotatoria</taxon>
        <taxon>Bdelloidea</taxon>
        <taxon>Philodinida</taxon>
        <taxon>Philodinidae</taxon>
        <taxon>Rotaria</taxon>
    </lineage>
</organism>
<dbReference type="Proteomes" id="UP000663848">
    <property type="component" value="Unassembled WGS sequence"/>
</dbReference>
<dbReference type="Pfam" id="PF18738">
    <property type="entry name" value="HEPN_DZIP3"/>
    <property type="match status" value="1"/>
</dbReference>
<evidence type="ECO:0000313" key="3">
    <source>
        <dbReference type="Proteomes" id="UP000663848"/>
    </source>
</evidence>
<protein>
    <recommendedName>
        <fullName evidence="1">DZIP3-like HEPN domain-containing protein</fullName>
    </recommendedName>
</protein>
<evidence type="ECO:0000313" key="2">
    <source>
        <dbReference type="EMBL" id="CAF5047515.1"/>
    </source>
</evidence>
<dbReference type="AlphaFoldDB" id="A0A822CMM2"/>
<evidence type="ECO:0000259" key="1">
    <source>
        <dbReference type="Pfam" id="PF18738"/>
    </source>
</evidence>
<gene>
    <name evidence="2" type="ORF">QYT958_LOCUS41834</name>
</gene>
<comment type="caution">
    <text evidence="2">The sequence shown here is derived from an EMBL/GenBank/DDBJ whole genome shotgun (WGS) entry which is preliminary data.</text>
</comment>
<proteinExistence type="predicted"/>
<dbReference type="EMBL" id="CAJOBR010049571">
    <property type="protein sequence ID" value="CAF5047515.1"/>
    <property type="molecule type" value="Genomic_DNA"/>
</dbReference>
<feature type="non-terminal residue" evidence="2">
    <location>
        <position position="81"/>
    </location>
</feature>
<reference evidence="2" key="1">
    <citation type="submission" date="2021-02" db="EMBL/GenBank/DDBJ databases">
        <authorList>
            <person name="Nowell W R."/>
        </authorList>
    </citation>
    <scope>NUCLEOTIDE SEQUENCE</scope>
</reference>